<evidence type="ECO:0000256" key="7">
    <source>
        <dbReference type="ARBA" id="ARBA00022827"/>
    </source>
</evidence>
<dbReference type="EMBL" id="UOFJ01000677">
    <property type="protein sequence ID" value="VAW72638.1"/>
    <property type="molecule type" value="Genomic_DNA"/>
</dbReference>
<name>A0A3B0XWA8_9ZZZZ</name>
<keyword evidence="5 11" id="KW-0808">Transferase</keyword>
<protein>
    <recommendedName>
        <fullName evidence="3">FAD:protein FMN transferase</fullName>
        <ecNumber evidence="2">2.7.1.180</ecNumber>
    </recommendedName>
    <alternativeName>
        <fullName evidence="9">Flavin transferase</fullName>
    </alternativeName>
</protein>
<dbReference type="SUPFAM" id="SSF143631">
    <property type="entry name" value="ApbE-like"/>
    <property type="match status" value="1"/>
</dbReference>
<dbReference type="Gene3D" id="3.10.520.10">
    <property type="entry name" value="ApbE-like domains"/>
    <property type="match status" value="1"/>
</dbReference>
<dbReference type="Pfam" id="PF02424">
    <property type="entry name" value="ApbE"/>
    <property type="match status" value="1"/>
</dbReference>
<evidence type="ECO:0000256" key="10">
    <source>
        <dbReference type="ARBA" id="ARBA00048540"/>
    </source>
</evidence>
<dbReference type="PANTHER" id="PTHR30040:SF2">
    <property type="entry name" value="FAD:PROTEIN FMN TRANSFERASE"/>
    <property type="match status" value="1"/>
</dbReference>
<dbReference type="PIRSF" id="PIRSF006268">
    <property type="entry name" value="ApbE"/>
    <property type="match status" value="1"/>
</dbReference>
<evidence type="ECO:0000256" key="4">
    <source>
        <dbReference type="ARBA" id="ARBA00022630"/>
    </source>
</evidence>
<dbReference type="InterPro" id="IPR024932">
    <property type="entry name" value="ApbE"/>
</dbReference>
<evidence type="ECO:0000256" key="3">
    <source>
        <dbReference type="ARBA" id="ARBA00016337"/>
    </source>
</evidence>
<evidence type="ECO:0000313" key="11">
    <source>
        <dbReference type="EMBL" id="VAW72638.1"/>
    </source>
</evidence>
<comment type="cofactor">
    <cofactor evidence="1">
        <name>Mg(2+)</name>
        <dbReference type="ChEBI" id="CHEBI:18420"/>
    </cofactor>
</comment>
<evidence type="ECO:0000256" key="9">
    <source>
        <dbReference type="ARBA" id="ARBA00031306"/>
    </source>
</evidence>
<evidence type="ECO:0000256" key="6">
    <source>
        <dbReference type="ARBA" id="ARBA00022723"/>
    </source>
</evidence>
<dbReference type="InterPro" id="IPR003374">
    <property type="entry name" value="ApbE-like_sf"/>
</dbReference>
<dbReference type="EC" id="2.7.1.180" evidence="2"/>
<proteinExistence type="predicted"/>
<keyword evidence="4" id="KW-0285">Flavoprotein</keyword>
<keyword evidence="6" id="KW-0479">Metal-binding</keyword>
<dbReference type="AlphaFoldDB" id="A0A3B0XWA8"/>
<evidence type="ECO:0000256" key="8">
    <source>
        <dbReference type="ARBA" id="ARBA00022842"/>
    </source>
</evidence>
<dbReference type="GO" id="GO:0046872">
    <property type="term" value="F:metal ion binding"/>
    <property type="evidence" value="ECO:0007669"/>
    <property type="project" value="UniProtKB-KW"/>
</dbReference>
<keyword evidence="7" id="KW-0274">FAD</keyword>
<organism evidence="11">
    <name type="scientific">hydrothermal vent metagenome</name>
    <dbReference type="NCBI Taxonomy" id="652676"/>
    <lineage>
        <taxon>unclassified sequences</taxon>
        <taxon>metagenomes</taxon>
        <taxon>ecological metagenomes</taxon>
    </lineage>
</organism>
<dbReference type="PANTHER" id="PTHR30040">
    <property type="entry name" value="THIAMINE BIOSYNTHESIS LIPOPROTEIN APBE"/>
    <property type="match status" value="1"/>
</dbReference>
<evidence type="ECO:0000256" key="5">
    <source>
        <dbReference type="ARBA" id="ARBA00022679"/>
    </source>
</evidence>
<sequence>MSGRQFVQQIILFSGLLISHHASAQWFTYQQAIMGTSIVVELFSDTAKQADACSEQVFTEMQRINALMSPTIKASQLAEINRDAGRQAVKISRELFELIQQSVKFSQLSDGAFDITFASVGHLYDYRMKLHPTAQQIKQQLNAISYKNIVLNETDISISFSHEKTRIDLGGIAKGYAVDNGIKILKNCGIENALVSAGGDSRILGDKKGRPWVMGVRHPRDKSKVVVSIPLKDEAISTSGDYERYFLKNGQRYHHIIKPSTGESANQTWSVSVMAQEAVTSDALSTTLFVLGTEKALKLINTLDGIEAIIIDAKGKMFYSNGLMPPAVH</sequence>
<comment type="catalytic activity">
    <reaction evidence="10">
        <text>L-threonyl-[protein] + FAD = FMN-L-threonyl-[protein] + AMP + H(+)</text>
        <dbReference type="Rhea" id="RHEA:36847"/>
        <dbReference type="Rhea" id="RHEA-COMP:11060"/>
        <dbReference type="Rhea" id="RHEA-COMP:11061"/>
        <dbReference type="ChEBI" id="CHEBI:15378"/>
        <dbReference type="ChEBI" id="CHEBI:30013"/>
        <dbReference type="ChEBI" id="CHEBI:57692"/>
        <dbReference type="ChEBI" id="CHEBI:74257"/>
        <dbReference type="ChEBI" id="CHEBI:456215"/>
        <dbReference type="EC" id="2.7.1.180"/>
    </reaction>
</comment>
<evidence type="ECO:0000256" key="1">
    <source>
        <dbReference type="ARBA" id="ARBA00001946"/>
    </source>
</evidence>
<dbReference type="GO" id="GO:0016740">
    <property type="term" value="F:transferase activity"/>
    <property type="evidence" value="ECO:0007669"/>
    <property type="project" value="UniProtKB-KW"/>
</dbReference>
<evidence type="ECO:0000256" key="2">
    <source>
        <dbReference type="ARBA" id="ARBA00011955"/>
    </source>
</evidence>
<accession>A0A3B0XWA8</accession>
<keyword evidence="8" id="KW-0460">Magnesium</keyword>
<gene>
    <name evidence="11" type="ORF">MNBD_GAMMA10-1432</name>
</gene>
<reference evidence="11" key="1">
    <citation type="submission" date="2018-06" db="EMBL/GenBank/DDBJ databases">
        <authorList>
            <person name="Zhirakovskaya E."/>
        </authorList>
    </citation>
    <scope>NUCLEOTIDE SEQUENCE</scope>
</reference>